<dbReference type="EMBL" id="BGZK01001248">
    <property type="protein sequence ID" value="GBP75416.1"/>
    <property type="molecule type" value="Genomic_DNA"/>
</dbReference>
<evidence type="ECO:0000313" key="1">
    <source>
        <dbReference type="EMBL" id="GBP75416.1"/>
    </source>
</evidence>
<reference evidence="1 2" key="1">
    <citation type="journal article" date="2019" name="Commun. Biol.">
        <title>The bagworm genome reveals a unique fibroin gene that provides high tensile strength.</title>
        <authorList>
            <person name="Kono N."/>
            <person name="Nakamura H."/>
            <person name="Ohtoshi R."/>
            <person name="Tomita M."/>
            <person name="Numata K."/>
            <person name="Arakawa K."/>
        </authorList>
    </citation>
    <scope>NUCLEOTIDE SEQUENCE [LARGE SCALE GENOMIC DNA]</scope>
</reference>
<sequence>MRATFRARVPAASTSISHAVEHASLWRQVHGRSCIMQLLTSSSHRYTPGGAAERSAGYLRVRADSGLWARVESNRFMARALENLKPPVSVLAAVPEGPDSWQIVENQRQLWHARAHTHTHTSMLRNNNGHYWRLNNAGPRSGLRSGVRFVLYAHAVALHNAHLG</sequence>
<keyword evidence="2" id="KW-1185">Reference proteome</keyword>
<gene>
    <name evidence="1" type="ORF">EVAR_54509_1</name>
</gene>
<accession>A0A4C1YGX5</accession>
<evidence type="ECO:0000313" key="2">
    <source>
        <dbReference type="Proteomes" id="UP000299102"/>
    </source>
</evidence>
<organism evidence="1 2">
    <name type="scientific">Eumeta variegata</name>
    <name type="common">Bagworm moth</name>
    <name type="synonym">Eumeta japonica</name>
    <dbReference type="NCBI Taxonomy" id="151549"/>
    <lineage>
        <taxon>Eukaryota</taxon>
        <taxon>Metazoa</taxon>
        <taxon>Ecdysozoa</taxon>
        <taxon>Arthropoda</taxon>
        <taxon>Hexapoda</taxon>
        <taxon>Insecta</taxon>
        <taxon>Pterygota</taxon>
        <taxon>Neoptera</taxon>
        <taxon>Endopterygota</taxon>
        <taxon>Lepidoptera</taxon>
        <taxon>Glossata</taxon>
        <taxon>Ditrysia</taxon>
        <taxon>Tineoidea</taxon>
        <taxon>Psychidae</taxon>
        <taxon>Oiketicinae</taxon>
        <taxon>Eumeta</taxon>
    </lineage>
</organism>
<protein>
    <submittedName>
        <fullName evidence="1">Uncharacterized protein</fullName>
    </submittedName>
</protein>
<dbReference type="AlphaFoldDB" id="A0A4C1YGX5"/>
<proteinExistence type="predicted"/>
<name>A0A4C1YGX5_EUMVA</name>
<comment type="caution">
    <text evidence="1">The sequence shown here is derived from an EMBL/GenBank/DDBJ whole genome shotgun (WGS) entry which is preliminary data.</text>
</comment>
<dbReference type="Proteomes" id="UP000299102">
    <property type="component" value="Unassembled WGS sequence"/>
</dbReference>